<dbReference type="Proteomes" id="UP000695000">
    <property type="component" value="Unplaced"/>
</dbReference>
<feature type="domain" description="Glycoside hydrolase family 31 TIM barrel" evidence="6">
    <location>
        <begin position="254"/>
        <end position="538"/>
    </location>
</feature>
<evidence type="ECO:0000256" key="1">
    <source>
        <dbReference type="ARBA" id="ARBA00007806"/>
    </source>
</evidence>
<dbReference type="InterPro" id="IPR017853">
    <property type="entry name" value="GH"/>
</dbReference>
<feature type="domain" description="Glycosyl hydrolase family 31 C-terminal" evidence="7">
    <location>
        <begin position="556"/>
        <end position="641"/>
    </location>
</feature>
<keyword evidence="8" id="KW-1185">Reference proteome</keyword>
<dbReference type="CDD" id="cd06592">
    <property type="entry name" value="GH31_NET37"/>
    <property type="match status" value="1"/>
</dbReference>
<evidence type="ECO:0000259" key="7">
    <source>
        <dbReference type="Pfam" id="PF21365"/>
    </source>
</evidence>
<evidence type="ECO:0000256" key="3">
    <source>
        <dbReference type="ARBA" id="ARBA00023295"/>
    </source>
</evidence>
<dbReference type="Gene3D" id="3.20.20.80">
    <property type="entry name" value="Glycosidases"/>
    <property type="match status" value="1"/>
</dbReference>
<evidence type="ECO:0000313" key="8">
    <source>
        <dbReference type="Proteomes" id="UP000695000"/>
    </source>
</evidence>
<dbReference type="SUPFAM" id="SSF51011">
    <property type="entry name" value="Glycosyl hydrolase domain"/>
    <property type="match status" value="1"/>
</dbReference>
<gene>
    <name evidence="9" type="primary">LOC108563793</name>
</gene>
<protein>
    <submittedName>
        <fullName evidence="9">Uncharacterized family 31 glucosidase KIAA1161</fullName>
    </submittedName>
</protein>
<dbReference type="RefSeq" id="XP_017778063.1">
    <property type="nucleotide sequence ID" value="XM_017922574.1"/>
</dbReference>
<proteinExistence type="inferred from homology"/>
<evidence type="ECO:0000256" key="4">
    <source>
        <dbReference type="RuleBase" id="RU361185"/>
    </source>
</evidence>
<evidence type="ECO:0000259" key="6">
    <source>
        <dbReference type="Pfam" id="PF01055"/>
    </source>
</evidence>
<dbReference type="InterPro" id="IPR048395">
    <property type="entry name" value="Glyco_hydro_31_C"/>
</dbReference>
<reference evidence="9" key="1">
    <citation type="submission" date="2025-08" db="UniProtKB">
        <authorList>
            <consortium name="RefSeq"/>
        </authorList>
    </citation>
    <scope>IDENTIFICATION</scope>
    <source>
        <tissue evidence="9">Whole Larva</tissue>
    </source>
</reference>
<dbReference type="GeneID" id="108563793"/>
<evidence type="ECO:0000256" key="5">
    <source>
        <dbReference type="SAM" id="SignalP"/>
    </source>
</evidence>
<accession>A0ABM1MU13</accession>
<feature type="signal peptide" evidence="5">
    <location>
        <begin position="1"/>
        <end position="19"/>
    </location>
</feature>
<comment type="similarity">
    <text evidence="1 4">Belongs to the glycosyl hydrolase 31 family.</text>
</comment>
<sequence>MCSIQFLVVYLALVTVVSGQSIVLANNKLSLEIQPRTNESLNLVFGEANKTRLVGKIGLGLDVENATECYGLENCLQFGEHVQLHVLRHLEDGFTILWQTEDVSIEFRDCIDLQSATKRWFGGPQWHRQEWPIEKMRMHEFPYVTSAKNGSAIAEPYWLDSHGNYVFVDRRTPLFVDQNVIDIGHICFTAKQSIPYFGRKRILLQYTISGLPNTREAHLHAVKNFLGKPKGRPNNKFLSKPIYTTWARFKTQINDSIVLDFVDNIKRYRLPIGHFVIDDSWEDCYGSQVFDTERFRSISDTLWTLRYERFTYSFWIHPFINVNCEDLSEIGNRNGLFMKNLWGMTGTTWWNSEEQQSQHLDFSKTEVRDWFVNALKRLQYEHKVHSFKFDAGESSWAPYRAEMMGDVELSPNQMTTNYVRMAAGFGDLVEVHSGYNTQDLPVLVRMIDKDSTWGADNGLPTLITTLLQMNINGYTLVLPDMIGGNGYNGKPSAELYVRWLQATIFMPAIQFGYVPWDFIEEETDIDVVRITRDLMELREYFSNEIALAMINSTDRGHPVNGPLWWVDPTNPEAHKVDNQFMLGDNIMVAPVVAQTKISRDVYFPKGSWVSGQRPTVAYKGPFVMKYPVNITSLPYFVRRGSSAHDVVKRIHHLN</sequence>
<keyword evidence="2 4" id="KW-0378">Hydrolase</keyword>
<dbReference type="InterPro" id="IPR013780">
    <property type="entry name" value="Glyco_hydro_b"/>
</dbReference>
<dbReference type="Pfam" id="PF01055">
    <property type="entry name" value="Glyco_hydro_31_2nd"/>
    <property type="match status" value="1"/>
</dbReference>
<dbReference type="PANTHER" id="PTHR43053:SF4">
    <property type="entry name" value="MYOGENESIS-REGULATING GLYCOSIDASE"/>
    <property type="match status" value="1"/>
</dbReference>
<organism evidence="8 9">
    <name type="scientific">Nicrophorus vespilloides</name>
    <name type="common">Boreal carrion beetle</name>
    <dbReference type="NCBI Taxonomy" id="110193"/>
    <lineage>
        <taxon>Eukaryota</taxon>
        <taxon>Metazoa</taxon>
        <taxon>Ecdysozoa</taxon>
        <taxon>Arthropoda</taxon>
        <taxon>Hexapoda</taxon>
        <taxon>Insecta</taxon>
        <taxon>Pterygota</taxon>
        <taxon>Neoptera</taxon>
        <taxon>Endopterygota</taxon>
        <taxon>Coleoptera</taxon>
        <taxon>Polyphaga</taxon>
        <taxon>Staphyliniformia</taxon>
        <taxon>Silphidae</taxon>
        <taxon>Nicrophorinae</taxon>
        <taxon>Nicrophorus</taxon>
    </lineage>
</organism>
<feature type="chain" id="PRO_5047512453" evidence="5">
    <location>
        <begin position="20"/>
        <end position="654"/>
    </location>
</feature>
<dbReference type="Gene3D" id="2.60.40.1180">
    <property type="entry name" value="Golgi alpha-mannosidase II"/>
    <property type="match status" value="1"/>
</dbReference>
<dbReference type="PANTHER" id="PTHR43053">
    <property type="entry name" value="GLYCOSIDASE FAMILY 31"/>
    <property type="match status" value="1"/>
</dbReference>
<dbReference type="Pfam" id="PF21365">
    <property type="entry name" value="Glyco_hydro_31_3rd"/>
    <property type="match status" value="1"/>
</dbReference>
<dbReference type="InterPro" id="IPR000322">
    <property type="entry name" value="Glyco_hydro_31_TIM"/>
</dbReference>
<dbReference type="InterPro" id="IPR050985">
    <property type="entry name" value="Alpha-glycosidase_related"/>
</dbReference>
<keyword evidence="5" id="KW-0732">Signal</keyword>
<keyword evidence="3 4" id="KW-0326">Glycosidase</keyword>
<evidence type="ECO:0000256" key="2">
    <source>
        <dbReference type="ARBA" id="ARBA00022801"/>
    </source>
</evidence>
<dbReference type="SUPFAM" id="SSF51445">
    <property type="entry name" value="(Trans)glycosidases"/>
    <property type="match status" value="1"/>
</dbReference>
<evidence type="ECO:0000313" key="9">
    <source>
        <dbReference type="RefSeq" id="XP_017778063.1"/>
    </source>
</evidence>
<name>A0ABM1MU13_NICVS</name>